<dbReference type="AlphaFoldDB" id="A0A369K0Q9"/>
<feature type="domain" description="Protein kinase" evidence="2">
    <location>
        <begin position="74"/>
        <end position="367"/>
    </location>
</feature>
<dbReference type="PANTHER" id="PTHR44167:SF30">
    <property type="entry name" value="PHOSPHORYLASE KINASE"/>
    <property type="match status" value="1"/>
</dbReference>
<name>A0A369K0Q9_HYPMA</name>
<dbReference type="SMART" id="SM00220">
    <property type="entry name" value="S_TKc"/>
    <property type="match status" value="1"/>
</dbReference>
<dbReference type="Proteomes" id="UP000076154">
    <property type="component" value="Unassembled WGS sequence"/>
</dbReference>
<protein>
    <recommendedName>
        <fullName evidence="2">Protein kinase domain-containing protein</fullName>
    </recommendedName>
</protein>
<evidence type="ECO:0000313" key="4">
    <source>
        <dbReference type="Proteomes" id="UP000076154"/>
    </source>
</evidence>
<accession>A0A369K0Q9</accession>
<dbReference type="SUPFAM" id="SSF56112">
    <property type="entry name" value="Protein kinase-like (PK-like)"/>
    <property type="match status" value="1"/>
</dbReference>
<dbReference type="GO" id="GO:0004674">
    <property type="term" value="F:protein serine/threonine kinase activity"/>
    <property type="evidence" value="ECO:0007669"/>
    <property type="project" value="TreeGrafter"/>
</dbReference>
<dbReference type="GO" id="GO:0005524">
    <property type="term" value="F:ATP binding"/>
    <property type="evidence" value="ECO:0007669"/>
    <property type="project" value="InterPro"/>
</dbReference>
<dbReference type="InterPro" id="IPR000719">
    <property type="entry name" value="Prot_kinase_dom"/>
</dbReference>
<dbReference type="GO" id="GO:0044773">
    <property type="term" value="P:mitotic DNA damage checkpoint signaling"/>
    <property type="evidence" value="ECO:0007669"/>
    <property type="project" value="TreeGrafter"/>
</dbReference>
<dbReference type="Gene3D" id="1.10.510.10">
    <property type="entry name" value="Transferase(Phosphotransferase) domain 1"/>
    <property type="match status" value="1"/>
</dbReference>
<feature type="region of interest" description="Disordered" evidence="1">
    <location>
        <begin position="1"/>
        <end position="33"/>
    </location>
</feature>
<feature type="compositionally biased region" description="Polar residues" evidence="1">
    <location>
        <begin position="1"/>
        <end position="11"/>
    </location>
</feature>
<dbReference type="GO" id="GO:0005634">
    <property type="term" value="C:nucleus"/>
    <property type="evidence" value="ECO:0007669"/>
    <property type="project" value="TreeGrafter"/>
</dbReference>
<dbReference type="EMBL" id="LUEZ02000041">
    <property type="protein sequence ID" value="RDB25453.1"/>
    <property type="molecule type" value="Genomic_DNA"/>
</dbReference>
<dbReference type="OrthoDB" id="5987198at2759"/>
<dbReference type="PROSITE" id="PS50011">
    <property type="entry name" value="PROTEIN_KINASE_DOM"/>
    <property type="match status" value="1"/>
</dbReference>
<keyword evidence="4" id="KW-1185">Reference proteome</keyword>
<proteinExistence type="predicted"/>
<dbReference type="Pfam" id="PF00069">
    <property type="entry name" value="Pkinase"/>
    <property type="match status" value="1"/>
</dbReference>
<evidence type="ECO:0000256" key="1">
    <source>
        <dbReference type="SAM" id="MobiDB-lite"/>
    </source>
</evidence>
<sequence length="390" mass="45101">MSDSQPPMSDSETPRRMRPRRKPDHAMKEGRLQQGELFWRDHQPWLEERGYTLRRRYHPDWVASWLSSPDKSWLSCEDGVASVNFNHVVDATRADGTHVALKRLNISVHPDEAAIGQLFSSEPLASHPRNHCIPMLEVLHVPDDDQTIILAMPLLYPNELPPFETIGEVVDFFRQIIEGLSFMHENHVAHRDCKYNNIMADITPLYDSPPHPWHTWRTYDYSRDVKQRSSRTRTPIKYYLADFGLSQLYKPEDAPHLELPGWGGDKTVPEFQTSDDTPCDPFPVDVYCLGNLIRENFLDGEEGGATAKKGFEFMRELVNDMVNNDPKLRPTMDQVESRFDDIVKGLSVWKLRSRVANVDEAPVRGLFRSAVHWFKQLRFMAKRTPAIPRT</sequence>
<dbReference type="InterPro" id="IPR011009">
    <property type="entry name" value="Kinase-like_dom_sf"/>
</dbReference>
<evidence type="ECO:0000313" key="3">
    <source>
        <dbReference type="EMBL" id="RDB25453.1"/>
    </source>
</evidence>
<organism evidence="3 4">
    <name type="scientific">Hypsizygus marmoreus</name>
    <name type="common">White beech mushroom</name>
    <name type="synonym">Agaricus marmoreus</name>
    <dbReference type="NCBI Taxonomy" id="39966"/>
    <lineage>
        <taxon>Eukaryota</taxon>
        <taxon>Fungi</taxon>
        <taxon>Dikarya</taxon>
        <taxon>Basidiomycota</taxon>
        <taxon>Agaricomycotina</taxon>
        <taxon>Agaricomycetes</taxon>
        <taxon>Agaricomycetidae</taxon>
        <taxon>Agaricales</taxon>
        <taxon>Tricholomatineae</taxon>
        <taxon>Lyophyllaceae</taxon>
        <taxon>Hypsizygus</taxon>
    </lineage>
</organism>
<dbReference type="STRING" id="39966.A0A369K0Q9"/>
<reference evidence="3" key="1">
    <citation type="submission" date="2018-04" db="EMBL/GenBank/DDBJ databases">
        <title>Whole genome sequencing of Hypsizygus marmoreus.</title>
        <authorList>
            <person name="Choi I.-G."/>
            <person name="Min B."/>
            <person name="Kim J.-G."/>
            <person name="Kim S."/>
            <person name="Oh Y.-L."/>
            <person name="Kong W.-S."/>
            <person name="Park H."/>
            <person name="Jeong J."/>
            <person name="Song E.-S."/>
        </authorList>
    </citation>
    <scope>NUCLEOTIDE SEQUENCE [LARGE SCALE GENOMIC DNA]</scope>
    <source>
        <strain evidence="3">51987-8</strain>
    </source>
</reference>
<comment type="caution">
    <text evidence="3">The sequence shown here is derived from an EMBL/GenBank/DDBJ whole genome shotgun (WGS) entry which is preliminary data.</text>
</comment>
<gene>
    <name evidence="3" type="ORF">Hypma_007491</name>
</gene>
<dbReference type="PANTHER" id="PTHR44167">
    <property type="entry name" value="OVARIAN-SPECIFIC SERINE/THREONINE-PROTEIN KINASE LOK-RELATED"/>
    <property type="match status" value="1"/>
</dbReference>
<evidence type="ECO:0000259" key="2">
    <source>
        <dbReference type="PROSITE" id="PS50011"/>
    </source>
</evidence>
<dbReference type="InParanoid" id="A0A369K0Q9"/>